<reference evidence="3" key="1">
    <citation type="submission" date="2016-06" db="EMBL/GenBank/DDBJ databases">
        <authorList>
            <person name="Varghese N."/>
            <person name="Submissions Spin"/>
        </authorList>
    </citation>
    <scope>NUCLEOTIDE SEQUENCE [LARGE SCALE GENOMIC DNA]</scope>
    <source>
        <strain evidence="3">DSM 43909</strain>
    </source>
</reference>
<evidence type="ECO:0000313" key="2">
    <source>
        <dbReference type="EMBL" id="SCE86774.1"/>
    </source>
</evidence>
<keyword evidence="1" id="KW-0732">Signal</keyword>
<dbReference type="RefSeq" id="WP_089005763.1">
    <property type="nucleotide sequence ID" value="NZ_LT607411.1"/>
</dbReference>
<evidence type="ECO:0000313" key="3">
    <source>
        <dbReference type="Proteomes" id="UP000198242"/>
    </source>
</evidence>
<dbReference type="Proteomes" id="UP000198242">
    <property type="component" value="Chromosome I"/>
</dbReference>
<sequence>MSRLQRTLACLTVVVAGVATTPGIATAATALPTYTYIDLGTIGAPSTGEPPSSDAYALNAAGTVVGVSTIDGIYNHHAFAWTDGVMTDLGAIYSGTFGVSKAEGINDLGVIVGSTHVNETEPGHAFRYADGVMTDLGTGYGVGSGSHANDINDDGTVVGTRFERQGSPTRAVVWRNGTIRDLGTLGGKAGAWGTDSIAYAVNDAGHVVGGAITPSGALHAFVWKGGALQDLGTLGGLTESTYARDINDHGDVVGASQNRSGEVHATLWSAGTVRDLGTLGGNYSEARAVNEAGQVVGISRVSGAGSYTGRAFLWQDGRMIDLNNQVPDLPPTVTLRSAEDVNDDGLIVGFACPVACDAGGDRARRAYLLVPTGLT</sequence>
<dbReference type="NCBIfam" id="TIGR02913">
    <property type="entry name" value="HAF_rpt"/>
    <property type="match status" value="6"/>
</dbReference>
<protein>
    <submittedName>
        <fullName evidence="2">Probable extracellular repeat, HAF family</fullName>
    </submittedName>
</protein>
<gene>
    <name evidence="2" type="ORF">GA0074695_1733</name>
</gene>
<accession>A0A1C4VRW9</accession>
<dbReference type="EMBL" id="LT607411">
    <property type="protein sequence ID" value="SCE86774.1"/>
    <property type="molecule type" value="Genomic_DNA"/>
</dbReference>
<evidence type="ECO:0000256" key="1">
    <source>
        <dbReference type="SAM" id="SignalP"/>
    </source>
</evidence>
<name>A0A1C4VRW9_MICVI</name>
<feature type="chain" id="PRO_5008706271" evidence="1">
    <location>
        <begin position="28"/>
        <end position="375"/>
    </location>
</feature>
<dbReference type="OrthoDB" id="3985792at2"/>
<organism evidence="2 3">
    <name type="scientific">Micromonospora viridifaciens</name>
    <dbReference type="NCBI Taxonomy" id="1881"/>
    <lineage>
        <taxon>Bacteria</taxon>
        <taxon>Bacillati</taxon>
        <taxon>Actinomycetota</taxon>
        <taxon>Actinomycetes</taxon>
        <taxon>Micromonosporales</taxon>
        <taxon>Micromonosporaceae</taxon>
        <taxon>Micromonospora</taxon>
    </lineage>
</organism>
<keyword evidence="3" id="KW-1185">Reference proteome</keyword>
<dbReference type="AlphaFoldDB" id="A0A1C4VRW9"/>
<feature type="signal peptide" evidence="1">
    <location>
        <begin position="1"/>
        <end position="27"/>
    </location>
</feature>
<proteinExistence type="predicted"/>
<dbReference type="InterPro" id="IPR014262">
    <property type="entry name" value="HAF_rpt"/>
</dbReference>